<sequence>TTHATAETFLSERDDIIGNADRDENGGFLNEDGLDERLDKVEAEFLRDILEDYLILFREEYEYLTSRKTIIETIEANDYDFTEDGKID</sequence>
<feature type="non-terminal residue" evidence="1">
    <location>
        <position position="1"/>
    </location>
</feature>
<protein>
    <submittedName>
        <fullName evidence="1">Uncharacterized protein</fullName>
    </submittedName>
</protein>
<reference evidence="1" key="1">
    <citation type="journal article" date="2015" name="Nature">
        <title>Complex archaea that bridge the gap between prokaryotes and eukaryotes.</title>
        <authorList>
            <person name="Spang A."/>
            <person name="Saw J.H."/>
            <person name="Jorgensen S.L."/>
            <person name="Zaremba-Niedzwiedzka K."/>
            <person name="Martijn J."/>
            <person name="Lind A.E."/>
            <person name="van Eijk R."/>
            <person name="Schleper C."/>
            <person name="Guy L."/>
            <person name="Ettema T.J."/>
        </authorList>
    </citation>
    <scope>NUCLEOTIDE SEQUENCE</scope>
</reference>
<name>A0A0F8XXD1_9ZZZZ</name>
<dbReference type="AlphaFoldDB" id="A0A0F8XXD1"/>
<organism evidence="1">
    <name type="scientific">marine sediment metagenome</name>
    <dbReference type="NCBI Taxonomy" id="412755"/>
    <lineage>
        <taxon>unclassified sequences</taxon>
        <taxon>metagenomes</taxon>
        <taxon>ecological metagenomes</taxon>
    </lineage>
</organism>
<dbReference type="EMBL" id="LAZR01069976">
    <property type="protein sequence ID" value="KKK46644.1"/>
    <property type="molecule type" value="Genomic_DNA"/>
</dbReference>
<comment type="caution">
    <text evidence="1">The sequence shown here is derived from an EMBL/GenBank/DDBJ whole genome shotgun (WGS) entry which is preliminary data.</text>
</comment>
<accession>A0A0F8XXD1</accession>
<proteinExistence type="predicted"/>
<gene>
    <name evidence="1" type="ORF">LCGC14_3163200</name>
</gene>
<evidence type="ECO:0000313" key="1">
    <source>
        <dbReference type="EMBL" id="KKK46644.1"/>
    </source>
</evidence>